<sequence>MITPIIRKVALRRQSIENIFFKTGSVCPTLQRGFAPLNPRKDFFLKPGEMRGCPSTQRGFAPLNPRKSASGGLKPGEMRGNPPLASPLRGCPSSLLRSILPNEV</sequence>
<protein>
    <submittedName>
        <fullName evidence="2">Uncharacterized protein</fullName>
    </submittedName>
</protein>
<feature type="region of interest" description="Disordered" evidence="1">
    <location>
        <begin position="54"/>
        <end position="90"/>
    </location>
</feature>
<dbReference type="AlphaFoldDB" id="A0A7C6EDW1"/>
<comment type="caution">
    <text evidence="2">The sequence shown here is derived from an EMBL/GenBank/DDBJ whole genome shotgun (WGS) entry which is preliminary data.</text>
</comment>
<accession>A0A7C6EDW1</accession>
<organism evidence="2">
    <name type="scientific">candidate division WOR-3 bacterium</name>
    <dbReference type="NCBI Taxonomy" id="2052148"/>
    <lineage>
        <taxon>Bacteria</taxon>
        <taxon>Bacteria division WOR-3</taxon>
    </lineage>
</organism>
<reference evidence="2" key="1">
    <citation type="journal article" date="2020" name="mSystems">
        <title>Genome- and Community-Level Interaction Insights into Carbon Utilization and Element Cycling Functions of Hydrothermarchaeota in Hydrothermal Sediment.</title>
        <authorList>
            <person name="Zhou Z."/>
            <person name="Liu Y."/>
            <person name="Xu W."/>
            <person name="Pan J."/>
            <person name="Luo Z.H."/>
            <person name="Li M."/>
        </authorList>
    </citation>
    <scope>NUCLEOTIDE SEQUENCE [LARGE SCALE GENOMIC DNA]</scope>
    <source>
        <strain evidence="2">SpSt-876</strain>
    </source>
</reference>
<proteinExistence type="predicted"/>
<evidence type="ECO:0000313" key="2">
    <source>
        <dbReference type="EMBL" id="HHS52941.1"/>
    </source>
</evidence>
<dbReference type="EMBL" id="DTLI01000211">
    <property type="protein sequence ID" value="HHS52941.1"/>
    <property type="molecule type" value="Genomic_DNA"/>
</dbReference>
<name>A0A7C6EDW1_UNCW3</name>
<evidence type="ECO:0000256" key="1">
    <source>
        <dbReference type="SAM" id="MobiDB-lite"/>
    </source>
</evidence>
<gene>
    <name evidence="2" type="ORF">ENW73_08840</name>
</gene>